<dbReference type="GO" id="GO:0035695">
    <property type="term" value="P:mitophagy by internal vacuole formation"/>
    <property type="evidence" value="ECO:0007669"/>
    <property type="project" value="TreeGrafter"/>
</dbReference>
<evidence type="ECO:0000313" key="13">
    <source>
        <dbReference type="Ensembl" id="ENSCPVP00000027274.1"/>
    </source>
</evidence>
<reference evidence="13" key="2">
    <citation type="submission" date="2025-08" db="UniProtKB">
        <authorList>
            <consortium name="Ensembl"/>
        </authorList>
    </citation>
    <scope>IDENTIFICATION</scope>
</reference>
<evidence type="ECO:0000256" key="2">
    <source>
        <dbReference type="ARBA" id="ARBA00004305"/>
    </source>
</evidence>
<evidence type="ECO:0000256" key="3">
    <source>
        <dbReference type="ARBA" id="ARBA00004496"/>
    </source>
</evidence>
<keyword evidence="8" id="KW-0175">Coiled coil</keyword>
<dbReference type="Proteomes" id="UP000694382">
    <property type="component" value="Chromosome 4"/>
</dbReference>
<keyword evidence="7" id="KW-1000">Mitochondrion outer membrane</keyword>
<name>A0A8U8BP40_GEOPR</name>
<dbReference type="GO" id="GO:0008289">
    <property type="term" value="F:lipid binding"/>
    <property type="evidence" value="ECO:0007669"/>
    <property type="project" value="UniProtKB-KW"/>
</dbReference>
<dbReference type="InterPro" id="IPR026169">
    <property type="entry name" value="MIEAP"/>
</dbReference>
<reference evidence="13" key="3">
    <citation type="submission" date="2025-09" db="UniProtKB">
        <authorList>
            <consortium name="Ensembl"/>
        </authorList>
    </citation>
    <scope>IDENTIFICATION</scope>
</reference>
<keyword evidence="14" id="KW-1185">Reference proteome</keyword>
<dbReference type="PANTHER" id="PTHR21771:SF0">
    <property type="entry name" value="MITOCHONDRIA-EATING PROTEIN"/>
    <property type="match status" value="1"/>
</dbReference>
<evidence type="ECO:0000256" key="6">
    <source>
        <dbReference type="ARBA" id="ARBA00022490"/>
    </source>
</evidence>
<organism evidence="13 14">
    <name type="scientific">Geospiza parvula</name>
    <name type="common">Small tree-finch</name>
    <name type="synonym">Camarhynchus parvulus</name>
    <dbReference type="NCBI Taxonomy" id="87175"/>
    <lineage>
        <taxon>Eukaryota</taxon>
        <taxon>Metazoa</taxon>
        <taxon>Chordata</taxon>
        <taxon>Craniata</taxon>
        <taxon>Vertebrata</taxon>
        <taxon>Euteleostomi</taxon>
        <taxon>Archelosauria</taxon>
        <taxon>Archosauria</taxon>
        <taxon>Dinosauria</taxon>
        <taxon>Saurischia</taxon>
        <taxon>Theropoda</taxon>
        <taxon>Coelurosauria</taxon>
        <taxon>Aves</taxon>
        <taxon>Neognathae</taxon>
        <taxon>Neoaves</taxon>
        <taxon>Telluraves</taxon>
        <taxon>Australaves</taxon>
        <taxon>Passeriformes</taxon>
        <taxon>Thraupidae</taxon>
        <taxon>Camarhynchus</taxon>
    </lineage>
</organism>
<evidence type="ECO:0000256" key="8">
    <source>
        <dbReference type="ARBA" id="ARBA00023054"/>
    </source>
</evidence>
<comment type="similarity">
    <text evidence="4">Belongs to the MIEAP family.</text>
</comment>
<evidence type="ECO:0000256" key="10">
    <source>
        <dbReference type="ARBA" id="ARBA00023128"/>
    </source>
</evidence>
<keyword evidence="11" id="KW-0472">Membrane</keyword>
<proteinExistence type="inferred from homology"/>
<dbReference type="GO" id="GO:0005741">
    <property type="term" value="C:mitochondrial outer membrane"/>
    <property type="evidence" value="ECO:0007669"/>
    <property type="project" value="UniProtKB-SubCell"/>
</dbReference>
<evidence type="ECO:0000256" key="11">
    <source>
        <dbReference type="ARBA" id="ARBA00023136"/>
    </source>
</evidence>
<evidence type="ECO:0000256" key="9">
    <source>
        <dbReference type="ARBA" id="ARBA00023121"/>
    </source>
</evidence>
<evidence type="ECO:0000256" key="7">
    <source>
        <dbReference type="ARBA" id="ARBA00022787"/>
    </source>
</evidence>
<evidence type="ECO:0000256" key="5">
    <source>
        <dbReference type="ARBA" id="ARBA00019863"/>
    </source>
</evidence>
<dbReference type="PANTHER" id="PTHR21771">
    <property type="entry name" value="MITOCHONDRIA-EATING PROTEIN-RELATED"/>
    <property type="match status" value="1"/>
</dbReference>
<accession>A0A8U8BP40</accession>
<dbReference type="GO" id="GO:0005759">
    <property type="term" value="C:mitochondrial matrix"/>
    <property type="evidence" value="ECO:0007669"/>
    <property type="project" value="UniProtKB-SubCell"/>
</dbReference>
<dbReference type="Ensembl" id="ENSCPVT00000025089.1">
    <property type="protein sequence ID" value="ENSCPVP00000027274.1"/>
    <property type="gene ID" value="ENSCPVG00000002799.2"/>
</dbReference>
<dbReference type="InterPro" id="IPR031981">
    <property type="entry name" value="MIEAP_C"/>
</dbReference>
<dbReference type="Pfam" id="PF16026">
    <property type="entry name" value="MIEAP"/>
    <property type="match status" value="1"/>
</dbReference>
<evidence type="ECO:0000256" key="4">
    <source>
        <dbReference type="ARBA" id="ARBA00008233"/>
    </source>
</evidence>
<sequence>MCVHRLSRCTPPPCRRRCVSPPCRLRACISPPLCLPRACISPPPCLPRACSPCGPRACSPCGPRACSPCGPRACSPCRPRACSPCPVRACSPCRPRACSPCPVRACSPCPPRACSPCPVRACSPSRYNFIYAKERLEAECILRRYVCNLETVQRIIYIACVESFRAAKMAFWKVKINVKDTLAICYRGGPTSLEVAVLDYIACHKDLYDVCCSVHVICCMNRNPKLPCPGELDFVVISALIREVCCLAYSMQTLIPPLDIAYGVDGECFNRNMYFRSFDSDFAAPFVAYHVWPPLIEDGTVIVKGEVVTKKMCPRRCRIRSRSCSCGRPLLCGQVSLS</sequence>
<keyword evidence="6" id="KW-0963">Cytoplasm</keyword>
<comment type="subcellular location">
    <subcellularLocation>
        <location evidence="3">Cytoplasm</location>
    </subcellularLocation>
    <subcellularLocation>
        <location evidence="2">Mitochondrion matrix</location>
    </subcellularLocation>
    <subcellularLocation>
        <location evidence="1">Mitochondrion outer membrane</location>
    </subcellularLocation>
</comment>
<reference evidence="13" key="1">
    <citation type="submission" date="2020-02" db="EMBL/GenBank/DDBJ databases">
        <authorList>
            <person name="Enbody D E."/>
            <person name="Pettersson E M."/>
        </authorList>
    </citation>
    <scope>NUCLEOTIDE SEQUENCE [LARGE SCALE GENOMIC DNA]</scope>
</reference>
<keyword evidence="10" id="KW-0496">Mitochondrion</keyword>
<dbReference type="AlphaFoldDB" id="A0A8U8BP40"/>
<keyword evidence="9" id="KW-0446">Lipid-binding</keyword>
<evidence type="ECO:0000256" key="12">
    <source>
        <dbReference type="ARBA" id="ARBA00032687"/>
    </source>
</evidence>
<evidence type="ECO:0000256" key="1">
    <source>
        <dbReference type="ARBA" id="ARBA00004294"/>
    </source>
</evidence>
<evidence type="ECO:0000313" key="14">
    <source>
        <dbReference type="Proteomes" id="UP000694382"/>
    </source>
</evidence>
<dbReference type="GO" id="GO:0035694">
    <property type="term" value="P:mitochondrial protein catabolic process"/>
    <property type="evidence" value="ECO:0007669"/>
    <property type="project" value="InterPro"/>
</dbReference>
<protein>
    <recommendedName>
        <fullName evidence="5">Mitochondria-eating protein</fullName>
    </recommendedName>
    <alternativeName>
        <fullName evidence="12">Spermatogenesis-associated protein 18</fullName>
    </alternativeName>
</protein>